<dbReference type="RefSeq" id="WP_143556855.1">
    <property type="nucleotide sequence ID" value="NZ_PDJD01000001.1"/>
</dbReference>
<dbReference type="Proteomes" id="UP000224915">
    <property type="component" value="Unassembled WGS sequence"/>
</dbReference>
<name>A0A2A9CZS7_9MICO</name>
<protein>
    <submittedName>
        <fullName evidence="2">Uncharacterized protein</fullName>
    </submittedName>
</protein>
<feature type="region of interest" description="Disordered" evidence="1">
    <location>
        <begin position="1"/>
        <end position="31"/>
    </location>
</feature>
<evidence type="ECO:0000313" key="3">
    <source>
        <dbReference type="Proteomes" id="UP000224915"/>
    </source>
</evidence>
<feature type="compositionally biased region" description="Basic and acidic residues" evidence="1">
    <location>
        <begin position="1"/>
        <end position="16"/>
    </location>
</feature>
<accession>A0A2A9CZS7</accession>
<keyword evidence="3" id="KW-1185">Reference proteome</keyword>
<evidence type="ECO:0000256" key="1">
    <source>
        <dbReference type="SAM" id="MobiDB-lite"/>
    </source>
</evidence>
<reference evidence="2 3" key="1">
    <citation type="submission" date="2017-10" db="EMBL/GenBank/DDBJ databases">
        <title>Sequencing the genomes of 1000 actinobacteria strains.</title>
        <authorList>
            <person name="Klenk H.-P."/>
        </authorList>
    </citation>
    <scope>NUCLEOTIDE SEQUENCE [LARGE SCALE GENOMIC DNA]</scope>
    <source>
        <strain evidence="2 3">DSM 21801</strain>
    </source>
</reference>
<sequence length="96" mass="10445">MPDRSNGDRRPRDQRETATGYPINTCPSSIALDGTARQDGARDLEAPYAVLLTGTKRRRVLFGLPGAERALNRALARGEDDARLLLVRLEAVGGEV</sequence>
<gene>
    <name evidence="2" type="ORF">ATL40_0759</name>
</gene>
<comment type="caution">
    <text evidence="2">The sequence shown here is derived from an EMBL/GenBank/DDBJ whole genome shotgun (WGS) entry which is preliminary data.</text>
</comment>
<proteinExistence type="predicted"/>
<organism evidence="2 3">
    <name type="scientific">Serinibacter salmoneus</name>
    <dbReference type="NCBI Taxonomy" id="556530"/>
    <lineage>
        <taxon>Bacteria</taxon>
        <taxon>Bacillati</taxon>
        <taxon>Actinomycetota</taxon>
        <taxon>Actinomycetes</taxon>
        <taxon>Micrococcales</taxon>
        <taxon>Beutenbergiaceae</taxon>
        <taxon>Serinibacter</taxon>
    </lineage>
</organism>
<evidence type="ECO:0000313" key="2">
    <source>
        <dbReference type="EMBL" id="PFG19202.1"/>
    </source>
</evidence>
<dbReference type="AlphaFoldDB" id="A0A2A9CZS7"/>
<dbReference type="EMBL" id="PDJD01000001">
    <property type="protein sequence ID" value="PFG19202.1"/>
    <property type="molecule type" value="Genomic_DNA"/>
</dbReference>